<dbReference type="AlphaFoldDB" id="A0A848IP01"/>
<dbReference type="PANTHER" id="PTHR30486:SF6">
    <property type="entry name" value="TYPE IV PILUS RETRACTATION ATPASE PILT"/>
    <property type="match status" value="1"/>
</dbReference>
<protein>
    <submittedName>
        <fullName evidence="3">CpaF family protein</fullName>
    </submittedName>
</protein>
<comment type="similarity">
    <text evidence="1">Belongs to the GSP E family.</text>
</comment>
<dbReference type="GO" id="GO:0016887">
    <property type="term" value="F:ATP hydrolysis activity"/>
    <property type="evidence" value="ECO:0007669"/>
    <property type="project" value="InterPro"/>
</dbReference>
<comment type="caution">
    <text evidence="3">The sequence shown here is derived from an EMBL/GenBank/DDBJ whole genome shotgun (WGS) entry which is preliminary data.</text>
</comment>
<evidence type="ECO:0000256" key="1">
    <source>
        <dbReference type="ARBA" id="ARBA00006611"/>
    </source>
</evidence>
<evidence type="ECO:0000259" key="2">
    <source>
        <dbReference type="Pfam" id="PF00437"/>
    </source>
</evidence>
<dbReference type="InterPro" id="IPR001482">
    <property type="entry name" value="T2SS/T4SS_dom"/>
</dbReference>
<dbReference type="InterPro" id="IPR050921">
    <property type="entry name" value="T4SS_GSP_E_ATPase"/>
</dbReference>
<gene>
    <name evidence="3" type="ORF">HHL24_26645</name>
</gene>
<reference evidence="3 4" key="1">
    <citation type="submission" date="2020-04" db="EMBL/GenBank/DDBJ databases">
        <title>Paraburkholderia sp. RP-4-7 isolated from soil.</title>
        <authorList>
            <person name="Dahal R.H."/>
        </authorList>
    </citation>
    <scope>NUCLEOTIDE SEQUENCE [LARGE SCALE GENOMIC DNA]</scope>
    <source>
        <strain evidence="3 4">RP-4-7</strain>
    </source>
</reference>
<dbReference type="CDD" id="cd01130">
    <property type="entry name" value="VirB11-like_ATPase"/>
    <property type="match status" value="1"/>
</dbReference>
<organism evidence="3 4">
    <name type="scientific">Paraburkholderia polaris</name>
    <dbReference type="NCBI Taxonomy" id="2728848"/>
    <lineage>
        <taxon>Bacteria</taxon>
        <taxon>Pseudomonadati</taxon>
        <taxon>Pseudomonadota</taxon>
        <taxon>Betaproteobacteria</taxon>
        <taxon>Burkholderiales</taxon>
        <taxon>Burkholderiaceae</taxon>
        <taxon>Paraburkholderia</taxon>
    </lineage>
</organism>
<dbReference type="EMBL" id="JABBGJ010000031">
    <property type="protein sequence ID" value="NMM01504.1"/>
    <property type="molecule type" value="Genomic_DNA"/>
</dbReference>
<keyword evidence="4" id="KW-1185">Reference proteome</keyword>
<dbReference type="Proteomes" id="UP000544134">
    <property type="component" value="Unassembled WGS sequence"/>
</dbReference>
<feature type="domain" description="Bacterial type II secretion system protein E" evidence="2">
    <location>
        <begin position="160"/>
        <end position="295"/>
    </location>
</feature>
<dbReference type="Pfam" id="PF00437">
    <property type="entry name" value="T2SSE"/>
    <property type="match status" value="1"/>
</dbReference>
<evidence type="ECO:0000313" key="4">
    <source>
        <dbReference type="Proteomes" id="UP000544134"/>
    </source>
</evidence>
<sequence>MSTSTNPANDFLKVQPLTAAAVKMFFESLSPLKAQLESHDIAEIMINDYRNTWIEHRGAMHRLDLELDYAKVNGAILSLASSVDKSAFAGTDQGIINAGHEGLRVAAVMQPTAIDGHALSIRKHKDTTLSLKDYVARGAFSRVNARPEHSDDSLFPPGAENEVLMESLAALVRARKNILVAGGTSTGKTTFLNALIQEVPEDQRVITIEDTQELKLKVPNRVRLLSNEEKKVTTRTLVALCLRFRPDRIIVGEVRGGEAYDLLQALNTGHDGGLASIHANNARMALGRLESLAMLGIPPGSSWDLRDMRKNIADCFNYVVHLKRTGELRHISEIVEIQGFRDDDYILNRVF</sequence>
<name>A0A848IP01_9BURK</name>
<evidence type="ECO:0000313" key="3">
    <source>
        <dbReference type="EMBL" id="NMM01504.1"/>
    </source>
</evidence>
<dbReference type="InterPro" id="IPR027417">
    <property type="entry name" value="P-loop_NTPase"/>
</dbReference>
<dbReference type="Gene3D" id="3.40.50.300">
    <property type="entry name" value="P-loop containing nucleotide triphosphate hydrolases"/>
    <property type="match status" value="1"/>
</dbReference>
<dbReference type="SUPFAM" id="SSF52540">
    <property type="entry name" value="P-loop containing nucleoside triphosphate hydrolases"/>
    <property type="match status" value="1"/>
</dbReference>
<dbReference type="RefSeq" id="WP_169488339.1">
    <property type="nucleotide sequence ID" value="NZ_JABBGJ010000031.1"/>
</dbReference>
<proteinExistence type="inferred from homology"/>
<dbReference type="Gene3D" id="3.30.450.90">
    <property type="match status" value="1"/>
</dbReference>
<dbReference type="PANTHER" id="PTHR30486">
    <property type="entry name" value="TWITCHING MOTILITY PROTEIN PILT"/>
    <property type="match status" value="1"/>
</dbReference>
<accession>A0A848IP01</accession>